<feature type="transmembrane region" description="Helical" evidence="1">
    <location>
        <begin position="62"/>
        <end position="81"/>
    </location>
</feature>
<keyword evidence="1" id="KW-1133">Transmembrane helix</keyword>
<evidence type="ECO:0000313" key="2">
    <source>
        <dbReference type="EMBL" id="KAG0121072.1"/>
    </source>
</evidence>
<reference evidence="3 4" key="2">
    <citation type="journal article" date="2021" name="J. Hered.">
        <title>Feather Gene Expression Elucidates the Developmental Basis of Plumage Iridescence in African Starlings.</title>
        <authorList>
            <person name="Rubenstein D.R."/>
            <person name="Corvelo A."/>
            <person name="MacManes M.D."/>
            <person name="Maia R."/>
            <person name="Narzisi G."/>
            <person name="Rousaki A."/>
            <person name="Vandenabeele P."/>
            <person name="Shawkey M.D."/>
            <person name="Solomon J."/>
        </authorList>
    </citation>
    <scope>NUCLEOTIDE SEQUENCE [LARGE SCALE GENOMIC DNA]</scope>
    <source>
        <strain evidence="3">SS15</strain>
    </source>
</reference>
<dbReference type="EMBL" id="JADDUC010000053">
    <property type="protein sequence ID" value="KAG0121072.1"/>
    <property type="molecule type" value="Genomic_DNA"/>
</dbReference>
<protein>
    <submittedName>
        <fullName evidence="2">Uncharacterized protein</fullName>
    </submittedName>
</protein>
<accession>A0A835NSC4</accession>
<evidence type="ECO:0000313" key="4">
    <source>
        <dbReference type="Proteomes" id="UP000618051"/>
    </source>
</evidence>
<comment type="caution">
    <text evidence="2">The sequence shown here is derived from an EMBL/GenBank/DDBJ whole genome shotgun (WGS) entry which is preliminary data.</text>
</comment>
<gene>
    <name evidence="3" type="ORF">IHE44_0001484</name>
    <name evidence="2" type="ORF">IHE44_011558</name>
</gene>
<evidence type="ECO:0000313" key="3">
    <source>
        <dbReference type="EMBL" id="KAI1236207.1"/>
    </source>
</evidence>
<evidence type="ECO:0000256" key="1">
    <source>
        <dbReference type="SAM" id="Phobius"/>
    </source>
</evidence>
<reference evidence="3" key="3">
    <citation type="submission" date="2022-01" db="EMBL/GenBank/DDBJ databases">
        <authorList>
            <person name="Rubenstein D.R."/>
        </authorList>
    </citation>
    <scope>NUCLEOTIDE SEQUENCE</scope>
    <source>
        <strain evidence="3">SS15</strain>
        <tissue evidence="3">Liver</tissue>
    </source>
</reference>
<dbReference type="Proteomes" id="UP000618051">
    <property type="component" value="Unassembled WGS sequence"/>
</dbReference>
<dbReference type="EMBL" id="JADDUC020000010">
    <property type="protein sequence ID" value="KAI1236207.1"/>
    <property type="molecule type" value="Genomic_DNA"/>
</dbReference>
<dbReference type="AlphaFoldDB" id="A0A835NSC4"/>
<name>A0A835NSC4_9PASS</name>
<organism evidence="2">
    <name type="scientific">Lamprotornis superbus</name>
    <dbReference type="NCBI Taxonomy" id="245042"/>
    <lineage>
        <taxon>Eukaryota</taxon>
        <taxon>Metazoa</taxon>
        <taxon>Chordata</taxon>
        <taxon>Craniata</taxon>
        <taxon>Vertebrata</taxon>
        <taxon>Euteleostomi</taxon>
        <taxon>Archelosauria</taxon>
        <taxon>Archosauria</taxon>
        <taxon>Dinosauria</taxon>
        <taxon>Saurischia</taxon>
        <taxon>Theropoda</taxon>
        <taxon>Coelurosauria</taxon>
        <taxon>Aves</taxon>
        <taxon>Neognathae</taxon>
        <taxon>Neoaves</taxon>
        <taxon>Telluraves</taxon>
        <taxon>Australaves</taxon>
        <taxon>Passeriformes</taxon>
        <taxon>Sturnidae</taxon>
        <taxon>Lamprotornis</taxon>
    </lineage>
</organism>
<keyword evidence="1" id="KW-0812">Transmembrane</keyword>
<keyword evidence="1" id="KW-0472">Membrane</keyword>
<proteinExistence type="predicted"/>
<reference evidence="2" key="1">
    <citation type="submission" date="2020-10" db="EMBL/GenBank/DDBJ databases">
        <title>Feather gene expression reveals the developmental basis of iridescence in African starlings.</title>
        <authorList>
            <person name="Rubenstein D.R."/>
        </authorList>
    </citation>
    <scope>NUCLEOTIDE SEQUENCE</scope>
    <source>
        <strain evidence="2">SS15</strain>
        <tissue evidence="2">Liver</tissue>
    </source>
</reference>
<sequence length="163" mass="18403">MVLLLYCKYKLNIEINIGVSSLCQMCWRGKRPMVKGRALQKVVLSPGELYQLCEMSVKTAQMFIFLVFLQSAFLADFVSVYKKVKIQSSESGVYKPHQTLHFHLNLTLSQCYSKDLRFCKPKHGNKTSSCSGDCQGNTSHGAAVWVGVCSFRVLKEVQGSERH</sequence>
<keyword evidence="4" id="KW-1185">Reference proteome</keyword>